<dbReference type="RefSeq" id="XP_003649661.1">
    <property type="nucleotide sequence ID" value="XM_003649613.1"/>
</dbReference>
<dbReference type="EMBL" id="CP003009">
    <property type="protein sequence ID" value="AEO63325.1"/>
    <property type="molecule type" value="Genomic_DNA"/>
</dbReference>
<protein>
    <recommendedName>
        <fullName evidence="3">Reverse transcriptase domain-containing protein</fullName>
    </recommendedName>
</protein>
<name>G2QR71_THETT</name>
<feature type="domain" description="Reverse transcriptase" evidence="3">
    <location>
        <begin position="1"/>
        <end position="55"/>
    </location>
</feature>
<dbReference type="InterPro" id="IPR043128">
    <property type="entry name" value="Rev_trsase/Diguanyl_cyclase"/>
</dbReference>
<dbReference type="GeneID" id="11517375"/>
<dbReference type="Gene3D" id="3.30.70.270">
    <property type="match status" value="1"/>
</dbReference>
<dbReference type="HOGENOM" id="CLU_174969_0_0_1"/>
<dbReference type="KEGG" id="ttt:THITE_2041727"/>
<keyword evidence="2" id="KW-0496">Mitochondrion</keyword>
<evidence type="ECO:0000259" key="3">
    <source>
        <dbReference type="PROSITE" id="PS50878"/>
    </source>
</evidence>
<proteinExistence type="predicted"/>
<feature type="non-terminal residue" evidence="4">
    <location>
        <position position="1"/>
    </location>
</feature>
<evidence type="ECO:0000313" key="4">
    <source>
        <dbReference type="EMBL" id="AEO63325.1"/>
    </source>
</evidence>
<dbReference type="AlphaFoldDB" id="G2QR71"/>
<evidence type="ECO:0000256" key="1">
    <source>
        <dbReference type="ARBA" id="ARBA00004173"/>
    </source>
</evidence>
<accession>G2QR71</accession>
<evidence type="ECO:0000313" key="5">
    <source>
        <dbReference type="Proteomes" id="UP000008181"/>
    </source>
</evidence>
<comment type="subcellular location">
    <subcellularLocation>
        <location evidence="1">Mitochondrion</location>
    </subcellularLocation>
</comment>
<dbReference type="SUPFAM" id="SSF56672">
    <property type="entry name" value="DNA/RNA polymerases"/>
    <property type="match status" value="1"/>
</dbReference>
<organism evidence="4 5">
    <name type="scientific">Thermothielavioides terrestris (strain ATCC 38088 / NRRL 8126)</name>
    <name type="common">Thielavia terrestris</name>
    <dbReference type="NCBI Taxonomy" id="578455"/>
    <lineage>
        <taxon>Eukaryota</taxon>
        <taxon>Fungi</taxon>
        <taxon>Dikarya</taxon>
        <taxon>Ascomycota</taxon>
        <taxon>Pezizomycotina</taxon>
        <taxon>Sordariomycetes</taxon>
        <taxon>Sordariomycetidae</taxon>
        <taxon>Sordariales</taxon>
        <taxon>Chaetomiaceae</taxon>
        <taxon>Thermothielavioides</taxon>
        <taxon>Thermothielavioides terrestris</taxon>
    </lineage>
</organism>
<dbReference type="InterPro" id="IPR043502">
    <property type="entry name" value="DNA/RNA_pol_sf"/>
</dbReference>
<dbReference type="GO" id="GO:0005739">
    <property type="term" value="C:mitochondrion"/>
    <property type="evidence" value="ECO:0007669"/>
    <property type="project" value="UniProtKB-SubCell"/>
</dbReference>
<sequence>VYTYINDIIIASKNIEEYLKYVETVLNILDKVYIHISIEKFFVIYPSVRLLSYMVNSEEVAKTDDRIAIFKKLKFPNILKILE</sequence>
<evidence type="ECO:0000256" key="2">
    <source>
        <dbReference type="ARBA" id="ARBA00023128"/>
    </source>
</evidence>
<gene>
    <name evidence="4" type="ORF">THITE_2041727</name>
</gene>
<keyword evidence="5" id="KW-1185">Reference proteome</keyword>
<reference evidence="4 5" key="1">
    <citation type="journal article" date="2011" name="Nat. Biotechnol.">
        <title>Comparative genomic analysis of the thermophilic biomass-degrading fungi Myceliophthora thermophila and Thielavia terrestris.</title>
        <authorList>
            <person name="Berka R.M."/>
            <person name="Grigoriev I.V."/>
            <person name="Otillar R."/>
            <person name="Salamov A."/>
            <person name="Grimwood J."/>
            <person name="Reid I."/>
            <person name="Ishmael N."/>
            <person name="John T."/>
            <person name="Darmond C."/>
            <person name="Moisan M.-C."/>
            <person name="Henrissat B."/>
            <person name="Coutinho P.M."/>
            <person name="Lombard V."/>
            <person name="Natvig D.O."/>
            <person name="Lindquist E."/>
            <person name="Schmutz J."/>
            <person name="Lucas S."/>
            <person name="Harris P."/>
            <person name="Powlowski J."/>
            <person name="Bellemare A."/>
            <person name="Taylor D."/>
            <person name="Butler G."/>
            <person name="de Vries R.P."/>
            <person name="Allijn I.E."/>
            <person name="van den Brink J."/>
            <person name="Ushinsky S."/>
            <person name="Storms R."/>
            <person name="Powell A.J."/>
            <person name="Paulsen I.T."/>
            <person name="Elbourne L.D.H."/>
            <person name="Baker S.E."/>
            <person name="Magnuson J."/>
            <person name="LaBoissiere S."/>
            <person name="Clutterbuck A.J."/>
            <person name="Martinez D."/>
            <person name="Wogulis M."/>
            <person name="de Leon A.L."/>
            <person name="Rey M.W."/>
            <person name="Tsang A."/>
        </authorList>
    </citation>
    <scope>NUCLEOTIDE SEQUENCE [LARGE SCALE GENOMIC DNA]</scope>
    <source>
        <strain evidence="5">ATCC 38088 / NRRL 8126</strain>
    </source>
</reference>
<dbReference type="InterPro" id="IPR000477">
    <property type="entry name" value="RT_dom"/>
</dbReference>
<dbReference type="Proteomes" id="UP000008181">
    <property type="component" value="Chromosome 1"/>
</dbReference>
<dbReference type="PROSITE" id="PS50878">
    <property type="entry name" value="RT_POL"/>
    <property type="match status" value="1"/>
</dbReference>